<keyword evidence="2" id="KW-1185">Reference proteome</keyword>
<dbReference type="Proteomes" id="UP000887013">
    <property type="component" value="Unassembled WGS sequence"/>
</dbReference>
<protein>
    <submittedName>
        <fullName evidence="1">Uncharacterized protein</fullName>
    </submittedName>
</protein>
<dbReference type="AlphaFoldDB" id="A0A8X6NYA1"/>
<evidence type="ECO:0000313" key="2">
    <source>
        <dbReference type="Proteomes" id="UP000887013"/>
    </source>
</evidence>
<organism evidence="1 2">
    <name type="scientific">Nephila pilipes</name>
    <name type="common">Giant wood spider</name>
    <name type="synonym">Nephila maculata</name>
    <dbReference type="NCBI Taxonomy" id="299642"/>
    <lineage>
        <taxon>Eukaryota</taxon>
        <taxon>Metazoa</taxon>
        <taxon>Ecdysozoa</taxon>
        <taxon>Arthropoda</taxon>
        <taxon>Chelicerata</taxon>
        <taxon>Arachnida</taxon>
        <taxon>Araneae</taxon>
        <taxon>Araneomorphae</taxon>
        <taxon>Entelegynae</taxon>
        <taxon>Araneoidea</taxon>
        <taxon>Nephilidae</taxon>
        <taxon>Nephila</taxon>
    </lineage>
</organism>
<reference evidence="1" key="1">
    <citation type="submission" date="2020-08" db="EMBL/GenBank/DDBJ databases">
        <title>Multicomponent nature underlies the extraordinary mechanical properties of spider dragline silk.</title>
        <authorList>
            <person name="Kono N."/>
            <person name="Nakamura H."/>
            <person name="Mori M."/>
            <person name="Yoshida Y."/>
            <person name="Ohtoshi R."/>
            <person name="Malay A.D."/>
            <person name="Moran D.A.P."/>
            <person name="Tomita M."/>
            <person name="Numata K."/>
            <person name="Arakawa K."/>
        </authorList>
    </citation>
    <scope>NUCLEOTIDE SEQUENCE</scope>
</reference>
<accession>A0A8X6NYA1</accession>
<sequence length="90" mass="10497">MPNASCIDRTGFFTEQIGVRKCEKEVNAKAGCMAMWSPSRQVGIKRQGHLKPLGKWIWQNVEHRSFRLALIWSLYVRYPLGRIKDSPEHR</sequence>
<gene>
    <name evidence="1" type="ORF">NPIL_692001</name>
</gene>
<comment type="caution">
    <text evidence="1">The sequence shown here is derived from an EMBL/GenBank/DDBJ whole genome shotgun (WGS) entry which is preliminary data.</text>
</comment>
<dbReference type="EMBL" id="BMAW01110146">
    <property type="protein sequence ID" value="GFT41682.1"/>
    <property type="molecule type" value="Genomic_DNA"/>
</dbReference>
<evidence type="ECO:0000313" key="1">
    <source>
        <dbReference type="EMBL" id="GFT41682.1"/>
    </source>
</evidence>
<name>A0A8X6NYA1_NEPPI</name>
<proteinExistence type="predicted"/>